<reference evidence="2 3" key="1">
    <citation type="submission" date="2014-03" db="EMBL/GenBank/DDBJ databases">
        <authorList>
            <person name="Bragg J."/>
            <person name="Chandler A.Y."/>
            <person name="Dehn A."/>
            <person name="Hefner M."/>
            <person name="Petersen P."/>
            <person name="Wilson J."/>
            <person name="Zeba F."/>
            <person name="Zegers G.P."/>
            <person name="Page S.T."/>
            <person name="Bradley K.W."/>
            <person name="Clarke D.Q."/>
            <person name="Lewis M.F."/>
            <person name="Barker L.P."/>
            <person name="Bailey C."/>
            <person name="Asai D.J."/>
            <person name="Garber M.L."/>
            <person name="Bowman C.A."/>
            <person name="Russell D.A."/>
            <person name="Pope W.H."/>
            <person name="Jacobs-Sera D."/>
            <person name="Hendrix R.W."/>
            <person name="Hatfull G.F."/>
        </authorList>
    </citation>
    <scope>NUCLEOTIDE SEQUENCE [LARGE SCALE GENOMIC DNA]</scope>
</reference>
<protein>
    <submittedName>
        <fullName evidence="2">Uncharacterized protein</fullName>
    </submittedName>
</protein>
<sequence length="162" mass="18135">MTERDPILDHRPDPARTAFYGYQAFFETFAADPHPWSVDDMLPDYVLADRATPQFPAAFGDPRRQPGQTAYTIEDIRNMKRDVESHRVNGIELRRTPGYPHFGAGGSAFGPVAVYGHTADHVVIDEPYDAVDRHRQRLTMLLLSMMAFGAILAYIVLSAVTA</sequence>
<evidence type="ECO:0000313" key="2">
    <source>
        <dbReference type="EMBL" id="AHY84264.1"/>
    </source>
</evidence>
<proteinExistence type="predicted"/>
<dbReference type="EMBL" id="KJ538722">
    <property type="protein sequence ID" value="AHY84264.1"/>
    <property type="molecule type" value="Genomic_DNA"/>
</dbReference>
<evidence type="ECO:0000256" key="1">
    <source>
        <dbReference type="SAM" id="Phobius"/>
    </source>
</evidence>
<accession>A0A023ZXE0</accession>
<dbReference type="Proteomes" id="UP000024437">
    <property type="component" value="Genome"/>
</dbReference>
<keyword evidence="1" id="KW-0472">Membrane</keyword>
<keyword evidence="1" id="KW-1133">Transmembrane helix</keyword>
<organism evidence="2 3">
    <name type="scientific">Mycobacterium phage HH92</name>
    <dbReference type="NCBI Taxonomy" id="1471543"/>
    <lineage>
        <taxon>Viruses</taxon>
        <taxon>Duplodnaviria</taxon>
        <taxon>Heunggongvirae</taxon>
        <taxon>Uroviricota</taxon>
        <taxon>Caudoviricetes</taxon>
        <taxon>Gilesvirus</taxon>
        <taxon>Gilesvirus giles</taxon>
    </lineage>
</organism>
<evidence type="ECO:0000313" key="3">
    <source>
        <dbReference type="Proteomes" id="UP000024437"/>
    </source>
</evidence>
<name>A0A023ZXE0_9CAUD</name>
<keyword evidence="1" id="KW-0812">Transmembrane</keyword>
<gene>
    <name evidence="2" type="primary">79</name>
    <name evidence="2" type="ORF">PBI_HH92_79</name>
</gene>
<feature type="transmembrane region" description="Helical" evidence="1">
    <location>
        <begin position="138"/>
        <end position="160"/>
    </location>
</feature>